<evidence type="ECO:0000313" key="1">
    <source>
        <dbReference type="Proteomes" id="UP000887579"/>
    </source>
</evidence>
<dbReference type="Proteomes" id="UP000887579">
    <property type="component" value="Unplaced"/>
</dbReference>
<accession>A0AC34G7U8</accession>
<protein>
    <submittedName>
        <fullName evidence="2">Uncharacterized protein</fullName>
    </submittedName>
</protein>
<reference evidence="2" key="1">
    <citation type="submission" date="2022-11" db="UniProtKB">
        <authorList>
            <consortium name="WormBaseParasite"/>
        </authorList>
    </citation>
    <scope>IDENTIFICATION</scope>
</reference>
<organism evidence="1 2">
    <name type="scientific">Panagrolaimus sp. ES5</name>
    <dbReference type="NCBI Taxonomy" id="591445"/>
    <lineage>
        <taxon>Eukaryota</taxon>
        <taxon>Metazoa</taxon>
        <taxon>Ecdysozoa</taxon>
        <taxon>Nematoda</taxon>
        <taxon>Chromadorea</taxon>
        <taxon>Rhabditida</taxon>
        <taxon>Tylenchina</taxon>
        <taxon>Panagrolaimomorpha</taxon>
        <taxon>Panagrolaimoidea</taxon>
        <taxon>Panagrolaimidae</taxon>
        <taxon>Panagrolaimus</taxon>
    </lineage>
</organism>
<name>A0AC34G7U8_9BILA</name>
<proteinExistence type="predicted"/>
<evidence type="ECO:0000313" key="2">
    <source>
        <dbReference type="WBParaSite" id="ES5_v2.g25779.t1"/>
    </source>
</evidence>
<dbReference type="WBParaSite" id="ES5_v2.g25779.t1">
    <property type="protein sequence ID" value="ES5_v2.g25779.t1"/>
    <property type="gene ID" value="ES5_v2.g25779"/>
</dbReference>
<sequence length="152" mass="17146">MDKTTEIFKYEIFDDFDSINFGRIEKSAGYAQDVDIIAEKTLPSIPTLICSTIKYGLAQSFHRQSQFKNHYTAYDDGAKLVYLRGEIQYGLLDNGKELSENTLKYFRPYAIPGDTVSQFIPINLGGEDSAENAFNLYSAVSVFTKMPILSLL</sequence>